<dbReference type="InterPro" id="IPR029478">
    <property type="entry name" value="TM1586_NiRdase"/>
</dbReference>
<gene>
    <name evidence="2" type="ORF">CLI71_12295</name>
</gene>
<dbReference type="RefSeq" id="WP_097551271.1">
    <property type="nucleotide sequence ID" value="NZ_NSLY01000063.1"/>
</dbReference>
<evidence type="ECO:0000313" key="2">
    <source>
        <dbReference type="EMBL" id="PDP57768.1"/>
    </source>
</evidence>
<dbReference type="Gene3D" id="3.40.109.10">
    <property type="entry name" value="NADH Oxidase"/>
    <property type="match status" value="1"/>
</dbReference>
<dbReference type="EMBL" id="NSLY01000063">
    <property type="protein sequence ID" value="PDP57768.1"/>
    <property type="molecule type" value="Genomic_DNA"/>
</dbReference>
<dbReference type="Gene3D" id="3.40.109.30">
    <property type="entry name" value="putative nitroreductase (tm1586), domain 2"/>
    <property type="match status" value="1"/>
</dbReference>
<sequence length="219" mass="24407">MDIKEAIYARHTVRKFQDKPLDEVVVKALKARIEQVNKEHKVNIKLVTNESVPVWGVMKFFMTKGLKNYLVLSGPERTDIEETLGYCGIDIALYAQTLGLNSWWVGGTYSKNSVGKDVEGSVINGIIALGYGLLQGVAHKSKAFEDVCQYDGAMPEWFKQGVEVALLAPTAMNKQKFMISGKNNEVSISCDNGKWSGTDLGIVKYHFEVGAGKEHFQWK</sequence>
<reference evidence="2 3" key="1">
    <citation type="submission" date="2017-09" db="EMBL/GenBank/DDBJ databases">
        <title>Phase variable restriction modification systems are present in the genome sequences of periodontal pathogens Prevotella intermedia, Tannerella forsythia and Porphyromonas gingivalis.</title>
        <authorList>
            <person name="Haigh R.D."/>
            <person name="Crawford L."/>
            <person name="Ralph J."/>
            <person name="Wanford J."/>
            <person name="Vartoukian S.R."/>
            <person name="Hijazib K."/>
            <person name="Wade W."/>
            <person name="Oggioni M.R."/>
        </authorList>
    </citation>
    <scope>NUCLEOTIDE SEQUENCE [LARGE SCALE GENOMIC DNA]</scope>
    <source>
        <strain evidence="2 3">WW2834</strain>
    </source>
</reference>
<feature type="domain" description="Putative nitroreductase TM1586" evidence="1">
    <location>
        <begin position="2"/>
        <end position="211"/>
    </location>
</feature>
<name>A0A2A6ECM3_PREIN</name>
<dbReference type="AlphaFoldDB" id="A0A2A6ECM3"/>
<dbReference type="InterPro" id="IPR000415">
    <property type="entry name" value="Nitroreductase-like"/>
</dbReference>
<dbReference type="Pfam" id="PF14512">
    <property type="entry name" value="TM1586_NiRdase"/>
    <property type="match status" value="1"/>
</dbReference>
<dbReference type="Proteomes" id="UP000219058">
    <property type="component" value="Unassembled WGS sequence"/>
</dbReference>
<accession>A0A2A6ECM3</accession>
<comment type="caution">
    <text evidence="2">The sequence shown here is derived from an EMBL/GenBank/DDBJ whole genome shotgun (WGS) entry which is preliminary data.</text>
</comment>
<proteinExistence type="predicted"/>
<dbReference type="SUPFAM" id="SSF55469">
    <property type="entry name" value="FMN-dependent nitroreductase-like"/>
    <property type="match status" value="1"/>
</dbReference>
<dbReference type="GO" id="GO:0016491">
    <property type="term" value="F:oxidoreductase activity"/>
    <property type="evidence" value="ECO:0007669"/>
    <property type="project" value="InterPro"/>
</dbReference>
<evidence type="ECO:0000313" key="3">
    <source>
        <dbReference type="Proteomes" id="UP000219058"/>
    </source>
</evidence>
<organism evidence="2 3">
    <name type="scientific">Prevotella intermedia</name>
    <dbReference type="NCBI Taxonomy" id="28131"/>
    <lineage>
        <taxon>Bacteria</taxon>
        <taxon>Pseudomonadati</taxon>
        <taxon>Bacteroidota</taxon>
        <taxon>Bacteroidia</taxon>
        <taxon>Bacteroidales</taxon>
        <taxon>Prevotellaceae</taxon>
        <taxon>Prevotella</taxon>
    </lineage>
</organism>
<evidence type="ECO:0000259" key="1">
    <source>
        <dbReference type="Pfam" id="PF14512"/>
    </source>
</evidence>
<protein>
    <submittedName>
        <fullName evidence="2">Nitroreductase</fullName>
    </submittedName>
</protein>